<dbReference type="AlphaFoldDB" id="A0A8J9UWY7"/>
<protein>
    <submittedName>
        <fullName evidence="2">Uncharacterized protein</fullName>
    </submittedName>
</protein>
<dbReference type="Proteomes" id="UP000838878">
    <property type="component" value="Chromosome 6"/>
</dbReference>
<keyword evidence="3" id="KW-1185">Reference proteome</keyword>
<evidence type="ECO:0000313" key="3">
    <source>
        <dbReference type="Proteomes" id="UP000838878"/>
    </source>
</evidence>
<evidence type="ECO:0000313" key="2">
    <source>
        <dbReference type="EMBL" id="CAH0727312.1"/>
    </source>
</evidence>
<name>A0A8J9UWY7_9NEOP</name>
<organism evidence="2 3">
    <name type="scientific">Brenthis ino</name>
    <name type="common">lesser marbled fritillary</name>
    <dbReference type="NCBI Taxonomy" id="405034"/>
    <lineage>
        <taxon>Eukaryota</taxon>
        <taxon>Metazoa</taxon>
        <taxon>Ecdysozoa</taxon>
        <taxon>Arthropoda</taxon>
        <taxon>Hexapoda</taxon>
        <taxon>Insecta</taxon>
        <taxon>Pterygota</taxon>
        <taxon>Neoptera</taxon>
        <taxon>Endopterygota</taxon>
        <taxon>Lepidoptera</taxon>
        <taxon>Glossata</taxon>
        <taxon>Ditrysia</taxon>
        <taxon>Papilionoidea</taxon>
        <taxon>Nymphalidae</taxon>
        <taxon>Heliconiinae</taxon>
        <taxon>Argynnini</taxon>
        <taxon>Brenthis</taxon>
    </lineage>
</organism>
<gene>
    <name evidence="2" type="ORF">BINO364_LOCUS12673</name>
</gene>
<dbReference type="EMBL" id="OV170226">
    <property type="protein sequence ID" value="CAH0727312.1"/>
    <property type="molecule type" value="Genomic_DNA"/>
</dbReference>
<proteinExistence type="predicted"/>
<feature type="region of interest" description="Disordered" evidence="1">
    <location>
        <begin position="57"/>
        <end position="87"/>
    </location>
</feature>
<feature type="non-terminal residue" evidence="2">
    <location>
        <position position="87"/>
    </location>
</feature>
<sequence>MAAGPVTNVSPPAASLLCDNSERCGRATWDLPGTDSCVVCRLSNEVCGAVSEDKRLTPNGISNAPPPSSQHRHLISHVPTGGDPLLC</sequence>
<reference evidence="2" key="1">
    <citation type="submission" date="2021-12" db="EMBL/GenBank/DDBJ databases">
        <authorList>
            <person name="Martin H S."/>
        </authorList>
    </citation>
    <scope>NUCLEOTIDE SEQUENCE</scope>
</reference>
<evidence type="ECO:0000256" key="1">
    <source>
        <dbReference type="SAM" id="MobiDB-lite"/>
    </source>
</evidence>
<accession>A0A8J9UWY7</accession>